<reference evidence="1 2" key="1">
    <citation type="submission" date="2019-01" db="EMBL/GenBank/DDBJ databases">
        <title>Draft genome sequence of Psathyrella aberdarensis IHI B618.</title>
        <authorList>
            <person name="Buettner E."/>
            <person name="Kellner H."/>
        </authorList>
    </citation>
    <scope>NUCLEOTIDE SEQUENCE [LARGE SCALE GENOMIC DNA]</scope>
    <source>
        <strain evidence="1 2">IHI B618</strain>
    </source>
</reference>
<name>A0A4Q2DSS8_9AGAR</name>
<organism evidence="1 2">
    <name type="scientific">Candolleomyces aberdarensis</name>
    <dbReference type="NCBI Taxonomy" id="2316362"/>
    <lineage>
        <taxon>Eukaryota</taxon>
        <taxon>Fungi</taxon>
        <taxon>Dikarya</taxon>
        <taxon>Basidiomycota</taxon>
        <taxon>Agaricomycotina</taxon>
        <taxon>Agaricomycetes</taxon>
        <taxon>Agaricomycetidae</taxon>
        <taxon>Agaricales</taxon>
        <taxon>Agaricineae</taxon>
        <taxon>Psathyrellaceae</taxon>
        <taxon>Candolleomyces</taxon>
    </lineage>
</organism>
<dbReference type="Proteomes" id="UP000290288">
    <property type="component" value="Unassembled WGS sequence"/>
</dbReference>
<accession>A0A4Q2DSS8</accession>
<keyword evidence="2" id="KW-1185">Reference proteome</keyword>
<evidence type="ECO:0000313" key="1">
    <source>
        <dbReference type="EMBL" id="RXW22706.1"/>
    </source>
</evidence>
<dbReference type="EMBL" id="SDEE01000063">
    <property type="protein sequence ID" value="RXW22706.1"/>
    <property type="molecule type" value="Genomic_DNA"/>
</dbReference>
<evidence type="ECO:0000313" key="2">
    <source>
        <dbReference type="Proteomes" id="UP000290288"/>
    </source>
</evidence>
<sequence length="93" mass="10101">MPWPSWGLTAPVNDEPTLSECNDWASHSRGGAVNDIGVFAPAPGPGAPKDGGMPPGIDALEAEFDLNWERRFWADDLRCICGRGFSEKWDIGD</sequence>
<protein>
    <submittedName>
        <fullName evidence="1">Uncharacterized protein</fullName>
    </submittedName>
</protein>
<gene>
    <name evidence="1" type="ORF">EST38_g3151</name>
</gene>
<dbReference type="AlphaFoldDB" id="A0A4Q2DSS8"/>
<proteinExistence type="predicted"/>
<comment type="caution">
    <text evidence="1">The sequence shown here is derived from an EMBL/GenBank/DDBJ whole genome shotgun (WGS) entry which is preliminary data.</text>
</comment>